<dbReference type="InterPro" id="IPR032705">
    <property type="entry name" value="ORC4_C"/>
</dbReference>
<dbReference type="Gene3D" id="3.40.50.300">
    <property type="entry name" value="P-loop containing nucleotide triphosphate hydrolases"/>
    <property type="match status" value="2"/>
</dbReference>
<feature type="compositionally biased region" description="Acidic residues" evidence="6">
    <location>
        <begin position="182"/>
        <end position="195"/>
    </location>
</feature>
<comment type="subcellular location">
    <subcellularLocation>
        <location evidence="1">Nucleus</location>
    </subcellularLocation>
</comment>
<evidence type="ECO:0000256" key="2">
    <source>
        <dbReference type="ARBA" id="ARBA00005334"/>
    </source>
</evidence>
<evidence type="ECO:0000256" key="6">
    <source>
        <dbReference type="SAM" id="MobiDB-lite"/>
    </source>
</evidence>
<dbReference type="EMBL" id="SOZI01000048">
    <property type="protein sequence ID" value="TNY21232.1"/>
    <property type="molecule type" value="Genomic_DNA"/>
</dbReference>
<feature type="compositionally biased region" description="Basic residues" evidence="6">
    <location>
        <begin position="100"/>
        <end position="110"/>
    </location>
</feature>
<organism evidence="8 9">
    <name type="scientific">Rhodotorula diobovata</name>
    <dbReference type="NCBI Taxonomy" id="5288"/>
    <lineage>
        <taxon>Eukaryota</taxon>
        <taxon>Fungi</taxon>
        <taxon>Dikarya</taxon>
        <taxon>Basidiomycota</taxon>
        <taxon>Pucciniomycotina</taxon>
        <taxon>Microbotryomycetes</taxon>
        <taxon>Sporidiobolales</taxon>
        <taxon>Sporidiobolaceae</taxon>
        <taxon>Rhodotorula</taxon>
    </lineage>
</organism>
<keyword evidence="5" id="KW-0539">Nucleus</keyword>
<feature type="compositionally biased region" description="Acidic residues" evidence="6">
    <location>
        <begin position="253"/>
        <end position="270"/>
    </location>
</feature>
<evidence type="ECO:0000256" key="4">
    <source>
        <dbReference type="ARBA" id="ARBA00023125"/>
    </source>
</evidence>
<dbReference type="GO" id="GO:0003688">
    <property type="term" value="F:DNA replication origin binding"/>
    <property type="evidence" value="ECO:0007669"/>
    <property type="project" value="TreeGrafter"/>
</dbReference>
<name>A0A5C5FYG6_9BASI</name>
<dbReference type="AlphaFoldDB" id="A0A5C5FYG6"/>
<reference evidence="8 9" key="1">
    <citation type="submission" date="2019-03" db="EMBL/GenBank/DDBJ databases">
        <title>Rhodosporidium diobovatum UCD-FST 08-225 genome sequencing, assembly, and annotation.</title>
        <authorList>
            <person name="Fakankun I.U."/>
            <person name="Fristensky B."/>
            <person name="Levin D.B."/>
        </authorList>
    </citation>
    <scope>NUCLEOTIDE SEQUENCE [LARGE SCALE GENOMIC DNA]</scope>
    <source>
        <strain evidence="8 9">UCD-FST 08-225</strain>
    </source>
</reference>
<comment type="similarity">
    <text evidence="2">Belongs to the ORC4 family.</text>
</comment>
<evidence type="ECO:0000259" key="7">
    <source>
        <dbReference type="Pfam" id="PF14629"/>
    </source>
</evidence>
<dbReference type="InterPro" id="IPR027417">
    <property type="entry name" value="P-loop_NTPase"/>
</dbReference>
<dbReference type="OrthoDB" id="343623at2759"/>
<evidence type="ECO:0000256" key="5">
    <source>
        <dbReference type="ARBA" id="ARBA00023242"/>
    </source>
</evidence>
<dbReference type="PANTHER" id="PTHR12087:SF0">
    <property type="entry name" value="ORIGIN RECOGNITION COMPLEX SUBUNIT 4"/>
    <property type="match status" value="1"/>
</dbReference>
<evidence type="ECO:0000256" key="3">
    <source>
        <dbReference type="ARBA" id="ARBA00022705"/>
    </source>
</evidence>
<proteinExistence type="inferred from homology"/>
<evidence type="ECO:0000256" key="1">
    <source>
        <dbReference type="ARBA" id="ARBA00004123"/>
    </source>
</evidence>
<dbReference type="SUPFAM" id="SSF52540">
    <property type="entry name" value="P-loop containing nucleoside triphosphate hydrolases"/>
    <property type="match status" value="1"/>
</dbReference>
<evidence type="ECO:0000313" key="8">
    <source>
        <dbReference type="EMBL" id="TNY21232.1"/>
    </source>
</evidence>
<dbReference type="GO" id="GO:0006270">
    <property type="term" value="P:DNA replication initiation"/>
    <property type="evidence" value="ECO:0007669"/>
    <property type="project" value="TreeGrafter"/>
</dbReference>
<keyword evidence="4" id="KW-0238">DNA-binding</keyword>
<dbReference type="GO" id="GO:0005664">
    <property type="term" value="C:nuclear origin of replication recognition complex"/>
    <property type="evidence" value="ECO:0007669"/>
    <property type="project" value="TreeGrafter"/>
</dbReference>
<sequence>MSLASSLKRRQPTKPRGQPITPADPDPATAVLATPPTPSNKTPRAASSRPPCMPTPVSTPTKRQPTQANMTQSPVRSTRSSGKAEYFQPLEGAPAATTTRRPKAQSRAKRASLPLSDDDTDTDGEVVAARSSAVKRTPSKAAPAKKASVTVTPPKVRLPSPSSSEADEAVPDSDPGVQSEHEGDEEASDLEEEEPTPVASPPSRKRAQRIAVLPLPPTAALNTPSKRRVTSVASAAPAVMTPLKKRARREAEDERVEDEDENEEMAEADEDDLTLPELPVSRALGGEATPAATTFLATDSSYPSSPLGTHLASTLALLTGARLPRPFLEATAQATLPPRDVGLLKLPYLEGGFDEWERPLRSALDECVTKGMGNAVMLLGPRGVGKTMLVERTLALLSHVHGAGAFVTVRLSGLVHTTDRLALRSIAVQLQEQGFGTAGLFADEGDYSFLYCLLDIVQGNRRSGGFAVVGVSARVDCLSLLEKRVRSRCQSHVLQMMPHSSFTSFCELATRLLRADERAWELVRGEEGKAWAARWNAEVDRFLKEKKVVEYLNRLWSIHGNVPTELRSALAHLCYRLDAQSRLQAVDQVPRLTFDMLKRQPRGDDKVRDDVLKHLSIPQLTALIAAKLLSTSTIDRQAGFNFEMVYDGYLSHVRRVAASSTATGSLGASSNMRAALSKPALREAFDALRARELILPRASSGSGGGGGGGAALTAGTGLPIVVPGVSYRAPTQRDPWRMYRLTTWAKDVDREVEARGAECPLALRRWCKNWLD</sequence>
<keyword evidence="9" id="KW-1185">Reference proteome</keyword>
<feature type="region of interest" description="Disordered" evidence="6">
    <location>
        <begin position="1"/>
        <end position="270"/>
    </location>
</feature>
<comment type="caution">
    <text evidence="8">The sequence shown here is derived from an EMBL/GenBank/DDBJ whole genome shotgun (WGS) entry which is preliminary data.</text>
</comment>
<feature type="compositionally biased region" description="Polar residues" evidence="6">
    <location>
        <begin position="56"/>
        <end position="81"/>
    </location>
</feature>
<evidence type="ECO:0000313" key="9">
    <source>
        <dbReference type="Proteomes" id="UP000311382"/>
    </source>
</evidence>
<feature type="domain" description="Origin recognition complex subunit 4 C-terminal" evidence="7">
    <location>
        <begin position="528"/>
        <end position="711"/>
    </location>
</feature>
<feature type="compositionally biased region" description="Low complexity" evidence="6">
    <location>
        <begin position="19"/>
        <end position="34"/>
    </location>
</feature>
<feature type="compositionally biased region" description="Low complexity" evidence="6">
    <location>
        <begin position="139"/>
        <end position="152"/>
    </location>
</feature>
<dbReference type="InterPro" id="IPR016527">
    <property type="entry name" value="ORC4"/>
</dbReference>
<dbReference type="Proteomes" id="UP000311382">
    <property type="component" value="Unassembled WGS sequence"/>
</dbReference>
<accession>A0A5C5FYG6</accession>
<dbReference type="Pfam" id="PF14629">
    <property type="entry name" value="ORC4_C"/>
    <property type="match status" value="1"/>
</dbReference>
<keyword evidence="3" id="KW-0235">DNA replication</keyword>
<protein>
    <submittedName>
        <fullName evidence="8">Origin recognition complex subunit 4</fullName>
    </submittedName>
</protein>
<gene>
    <name evidence="8" type="ORF">DMC30DRAFT_351019</name>
</gene>
<dbReference type="PANTHER" id="PTHR12087">
    <property type="entry name" value="ORIGIN RECOGNITION COMPLEX SUBUNIT 4"/>
    <property type="match status" value="1"/>
</dbReference>
<dbReference type="STRING" id="5288.A0A5C5FYG6"/>